<dbReference type="EC" id="2.4.1.83" evidence="13"/>
<sequence>MSHHHYPHQHNSSSSPTSISTPSTVIDMSTSLSTPTISSSHKYSVILPTYNERKNLPVIVFLLAKTFSAAALRWEVIIVDDGSPDGTLEVAKQLQRVYGEEQIVLRPRAGKLGLGTAYVHGLDSCTGDFVIIMDADFSHHPKFLPNMIRLQKERDLDIVQGTRYSGPATGAGVYGWNLKRKLVSRGANLLATFVLGPRTTDVTGSFRLYKRPVIERLIREVTSKGYVFQMEILVRARAAGYSIGEAPITFVDRVYGESKLGGDEIVQYARGVWNLFVNI</sequence>
<evidence type="ECO:0000256" key="10">
    <source>
        <dbReference type="ARBA" id="ARBA00022824"/>
    </source>
</evidence>
<comment type="cofactor">
    <cofactor evidence="2">
        <name>Mn(2+)</name>
        <dbReference type="ChEBI" id="CHEBI:29035"/>
    </cofactor>
</comment>
<keyword evidence="7 13" id="KW-0328">Glycosyltransferase</keyword>
<evidence type="ECO:0000256" key="11">
    <source>
        <dbReference type="ARBA" id="ARBA00022842"/>
    </source>
</evidence>
<dbReference type="UniPathway" id="UPA00378"/>
<evidence type="ECO:0000313" key="16">
    <source>
        <dbReference type="EMBL" id="PWN42447.1"/>
    </source>
</evidence>
<evidence type="ECO:0000256" key="2">
    <source>
        <dbReference type="ARBA" id="ARBA00001936"/>
    </source>
</evidence>
<dbReference type="GO" id="GO:0006488">
    <property type="term" value="P:dolichol-linked oligosaccharide biosynthetic process"/>
    <property type="evidence" value="ECO:0007669"/>
    <property type="project" value="TreeGrafter"/>
</dbReference>
<reference evidence="16 17" key="1">
    <citation type="journal article" date="2018" name="Mol. Biol. Evol.">
        <title>Broad Genomic Sampling Reveals a Smut Pathogenic Ancestry of the Fungal Clade Ustilaginomycotina.</title>
        <authorList>
            <person name="Kijpornyongpan T."/>
            <person name="Mondo S.J."/>
            <person name="Barry K."/>
            <person name="Sandor L."/>
            <person name="Lee J."/>
            <person name="Lipzen A."/>
            <person name="Pangilinan J."/>
            <person name="LaButti K."/>
            <person name="Hainaut M."/>
            <person name="Henrissat B."/>
            <person name="Grigoriev I.V."/>
            <person name="Spatafora J.W."/>
            <person name="Aime M.C."/>
        </authorList>
    </citation>
    <scope>NUCLEOTIDE SEQUENCE [LARGE SCALE GENOMIC DNA]</scope>
    <source>
        <strain evidence="16 17">MCA 4658</strain>
    </source>
</reference>
<dbReference type="PANTHER" id="PTHR43398">
    <property type="entry name" value="DOLICHOL-PHOSPHATE MANNOSYLTRANSFERASE SUBUNIT 1"/>
    <property type="match status" value="1"/>
</dbReference>
<dbReference type="Gene3D" id="3.90.550.10">
    <property type="entry name" value="Spore Coat Polysaccharide Biosynthesis Protein SpsA, Chain A"/>
    <property type="match status" value="1"/>
</dbReference>
<keyword evidence="11" id="KW-0460">Magnesium</keyword>
<keyword evidence="17" id="KW-1185">Reference proteome</keyword>
<evidence type="ECO:0000256" key="8">
    <source>
        <dbReference type="ARBA" id="ARBA00022679"/>
    </source>
</evidence>
<dbReference type="InterPro" id="IPR029044">
    <property type="entry name" value="Nucleotide-diphossugar_trans"/>
</dbReference>
<comment type="similarity">
    <text evidence="6 13">Belongs to the glycosyltransferase 2 family.</text>
</comment>
<dbReference type="Pfam" id="PF00535">
    <property type="entry name" value="Glycos_transf_2"/>
    <property type="match status" value="1"/>
</dbReference>
<dbReference type="GeneID" id="37035811"/>
<dbReference type="Proteomes" id="UP000245783">
    <property type="component" value="Unassembled WGS sequence"/>
</dbReference>
<dbReference type="GO" id="GO:0006506">
    <property type="term" value="P:GPI anchor biosynthetic process"/>
    <property type="evidence" value="ECO:0007669"/>
    <property type="project" value="TreeGrafter"/>
</dbReference>
<dbReference type="InterPro" id="IPR001173">
    <property type="entry name" value="Glyco_trans_2-like"/>
</dbReference>
<comment type="catalytic activity">
    <reaction evidence="13">
        <text>a di-trans,poly-cis-dolichyl phosphate + GDP-alpha-D-mannose = a di-trans,poly-cis-dolichyl beta-D-mannosyl phosphate + GDP</text>
        <dbReference type="Rhea" id="RHEA:21184"/>
        <dbReference type="Rhea" id="RHEA-COMP:19498"/>
        <dbReference type="Rhea" id="RHEA-COMP:19501"/>
        <dbReference type="ChEBI" id="CHEBI:57527"/>
        <dbReference type="ChEBI" id="CHEBI:57683"/>
        <dbReference type="ChEBI" id="CHEBI:58189"/>
        <dbReference type="ChEBI" id="CHEBI:58211"/>
    </reaction>
</comment>
<feature type="region of interest" description="Disordered" evidence="14">
    <location>
        <begin position="1"/>
        <end position="25"/>
    </location>
</feature>
<proteinExistence type="inferred from homology"/>
<evidence type="ECO:0000256" key="9">
    <source>
        <dbReference type="ARBA" id="ARBA00022723"/>
    </source>
</evidence>
<feature type="compositionally biased region" description="Low complexity" evidence="14">
    <location>
        <begin position="12"/>
        <end position="25"/>
    </location>
</feature>
<dbReference type="GO" id="GO:0005789">
    <property type="term" value="C:endoplasmic reticulum membrane"/>
    <property type="evidence" value="ECO:0007669"/>
    <property type="project" value="TreeGrafter"/>
</dbReference>
<evidence type="ECO:0000259" key="15">
    <source>
        <dbReference type="Pfam" id="PF00535"/>
    </source>
</evidence>
<dbReference type="GO" id="GO:0006066">
    <property type="term" value="P:alcohol metabolic process"/>
    <property type="evidence" value="ECO:0007669"/>
    <property type="project" value="UniProtKB-ARBA"/>
</dbReference>
<evidence type="ECO:0000256" key="3">
    <source>
        <dbReference type="ARBA" id="ARBA00001946"/>
    </source>
</evidence>
<keyword evidence="9" id="KW-0479">Metal-binding</keyword>
<dbReference type="GO" id="GO:0004582">
    <property type="term" value="F:dolichyl-phosphate beta-D-mannosyltransferase activity"/>
    <property type="evidence" value="ECO:0007669"/>
    <property type="project" value="UniProtKB-UniRule"/>
</dbReference>
<dbReference type="FunCoup" id="A0A316VXR6">
    <property type="interactions" value="409"/>
</dbReference>
<dbReference type="GO" id="GO:0046872">
    <property type="term" value="F:metal ion binding"/>
    <property type="evidence" value="ECO:0007669"/>
    <property type="project" value="UniProtKB-KW"/>
</dbReference>
<dbReference type="GO" id="GO:0006720">
    <property type="term" value="P:isoprenoid metabolic process"/>
    <property type="evidence" value="ECO:0007669"/>
    <property type="project" value="UniProtKB-ARBA"/>
</dbReference>
<dbReference type="CDD" id="cd06442">
    <property type="entry name" value="DPM1_like"/>
    <property type="match status" value="1"/>
</dbReference>
<comment type="cofactor">
    <cofactor evidence="1">
        <name>Ca(2+)</name>
        <dbReference type="ChEBI" id="CHEBI:29108"/>
    </cofactor>
</comment>
<keyword evidence="8 13" id="KW-0808">Transferase</keyword>
<comment type="function">
    <text evidence="13">Transfers mannose from GDP-mannose to dolichol monophosphate to form dolichol phosphate mannose (Dol-P-Man) which is the mannosyl donor in pathways leading to N-glycosylation, glycosyl phosphatidylinositol membrane anchoring, and O-mannosylation of proteins.</text>
</comment>
<gene>
    <name evidence="16" type="ORF">IE81DRAFT_323410</name>
</gene>
<dbReference type="RefSeq" id="XP_025369607.1">
    <property type="nucleotide sequence ID" value="XM_025513941.1"/>
</dbReference>
<dbReference type="FunFam" id="3.90.550.10:FF:000036">
    <property type="entry name" value="Dolichol-phosphate mannosyltransferase subunit 1"/>
    <property type="match status" value="1"/>
</dbReference>
<dbReference type="EMBL" id="KZ819379">
    <property type="protein sequence ID" value="PWN42447.1"/>
    <property type="molecule type" value="Genomic_DNA"/>
</dbReference>
<evidence type="ECO:0000256" key="6">
    <source>
        <dbReference type="ARBA" id="ARBA00006739"/>
    </source>
</evidence>
<dbReference type="InParanoid" id="A0A316VXR6"/>
<comment type="pathway">
    <text evidence="5 13">Protein modification; protein glycosylation.</text>
</comment>
<dbReference type="OrthoDB" id="2603at2759"/>
<dbReference type="InterPro" id="IPR039528">
    <property type="entry name" value="DPM1-like"/>
</dbReference>
<keyword evidence="12" id="KW-0464">Manganese</keyword>
<organism evidence="16 17">
    <name type="scientific">Ceraceosorus guamensis</name>
    <dbReference type="NCBI Taxonomy" id="1522189"/>
    <lineage>
        <taxon>Eukaryota</taxon>
        <taxon>Fungi</taxon>
        <taxon>Dikarya</taxon>
        <taxon>Basidiomycota</taxon>
        <taxon>Ustilaginomycotina</taxon>
        <taxon>Exobasidiomycetes</taxon>
        <taxon>Ceraceosorales</taxon>
        <taxon>Ceraceosoraceae</taxon>
        <taxon>Ceraceosorus</taxon>
    </lineage>
</organism>
<comment type="subcellular location">
    <subcellularLocation>
        <location evidence="4 13">Endoplasmic reticulum</location>
    </subcellularLocation>
</comment>
<evidence type="ECO:0000256" key="4">
    <source>
        <dbReference type="ARBA" id="ARBA00004240"/>
    </source>
</evidence>
<comment type="cofactor">
    <cofactor evidence="3">
        <name>Mg(2+)</name>
        <dbReference type="ChEBI" id="CHEBI:18420"/>
    </cofactor>
</comment>
<evidence type="ECO:0000256" key="7">
    <source>
        <dbReference type="ARBA" id="ARBA00022676"/>
    </source>
</evidence>
<evidence type="ECO:0000313" key="17">
    <source>
        <dbReference type="Proteomes" id="UP000245783"/>
    </source>
</evidence>
<evidence type="ECO:0000256" key="13">
    <source>
        <dbReference type="RuleBase" id="RU365083"/>
    </source>
</evidence>
<dbReference type="PANTHER" id="PTHR43398:SF1">
    <property type="entry name" value="DOLICHOL-PHOSPHATE MANNOSYLTRANSFERASE SUBUNIT 1"/>
    <property type="match status" value="1"/>
</dbReference>
<evidence type="ECO:0000256" key="5">
    <source>
        <dbReference type="ARBA" id="ARBA00004922"/>
    </source>
</evidence>
<evidence type="ECO:0000256" key="14">
    <source>
        <dbReference type="SAM" id="MobiDB-lite"/>
    </source>
</evidence>
<dbReference type="GO" id="GO:0035269">
    <property type="term" value="P:protein O-linked glycosylation via mannose"/>
    <property type="evidence" value="ECO:0007669"/>
    <property type="project" value="TreeGrafter"/>
</dbReference>
<protein>
    <recommendedName>
        <fullName evidence="13">Dolichol-phosphate mannosyltransferase subunit 1</fullName>
        <ecNumber evidence="13">2.4.1.83</ecNumber>
    </recommendedName>
</protein>
<evidence type="ECO:0000256" key="1">
    <source>
        <dbReference type="ARBA" id="ARBA00001913"/>
    </source>
</evidence>
<dbReference type="STRING" id="1522189.A0A316VXR6"/>
<feature type="domain" description="Glycosyltransferase 2-like" evidence="15">
    <location>
        <begin position="44"/>
        <end position="217"/>
    </location>
</feature>
<keyword evidence="10 13" id="KW-0256">Endoplasmic reticulum</keyword>
<dbReference type="AlphaFoldDB" id="A0A316VXR6"/>
<comment type="subunit">
    <text evidence="13">Component of the dolichol-phosphate mannose (DPM) synthase complex.</text>
</comment>
<accession>A0A316VXR6</accession>
<dbReference type="SUPFAM" id="SSF53448">
    <property type="entry name" value="Nucleotide-diphospho-sugar transferases"/>
    <property type="match status" value="1"/>
</dbReference>
<evidence type="ECO:0000256" key="12">
    <source>
        <dbReference type="ARBA" id="ARBA00023211"/>
    </source>
</evidence>
<name>A0A316VXR6_9BASI</name>